<dbReference type="CTD" id="184617"/>
<evidence type="ECO:0000256" key="1">
    <source>
        <dbReference type="ARBA" id="ARBA00011518"/>
    </source>
</evidence>
<evidence type="ECO:0000256" key="4">
    <source>
        <dbReference type="SAM" id="MobiDB-lite"/>
    </source>
</evidence>
<sequence>MIRLATFIIVISAVSIFGALCVAASILVGINEFHTIVSEDLRDFKGYFGNAWKTMHVSEGNPLRILARRDASKMARERKQAGYEFDGGASVEAHIQQCNCAPATSHCPPGPPGIFGPPGEDGTPGEPGLDGDPGTTATRQMAMDYTGGSECVKCPAGPPGAPGPNGPPGYEGQMGVPGLPGDGPTPGSPGPPGPPGPPGYPGRQGCQGKDGPSGDPGLRFIKTPGPVGAAGPPGPPGPPGSPGENTEGAPGLDGPLGPPGKPGTPGTDGAPGVFGDDGVPGQDAQYCQCPPRTPIGSADADSEDNGGYFFFKS</sequence>
<dbReference type="GO" id="GO:0042302">
    <property type="term" value="F:structural constituent of cuticle"/>
    <property type="evidence" value="ECO:0007669"/>
    <property type="project" value="InterPro"/>
</dbReference>
<evidence type="ECO:0000313" key="7">
    <source>
        <dbReference type="Proteomes" id="UP000001940"/>
    </source>
</evidence>
<accession>O61525</accession>
<feature type="compositionally biased region" description="Pro residues" evidence="4">
    <location>
        <begin position="232"/>
        <end position="241"/>
    </location>
</feature>
<dbReference type="FunCoup" id="O61525">
    <property type="interactions" value="1522"/>
</dbReference>
<dbReference type="InterPro" id="IPR008160">
    <property type="entry name" value="Collagen"/>
</dbReference>
<keyword evidence="2" id="KW-0677">Repeat</keyword>
<dbReference type="Pfam" id="PF01391">
    <property type="entry name" value="Collagen"/>
    <property type="match status" value="1"/>
</dbReference>
<dbReference type="KEGG" id="cel:CELE_F17E9.1"/>
<protein>
    <submittedName>
        <fullName evidence="6">Nematode cuticle collagen N-terminal domain-containing protein</fullName>
    </submittedName>
</protein>
<name>O61525_CAEEL</name>
<feature type="compositionally biased region" description="Low complexity" evidence="4">
    <location>
        <begin position="117"/>
        <end position="136"/>
    </location>
</feature>
<keyword evidence="3" id="KW-1015">Disulfide bond</keyword>
<comment type="subunit">
    <text evidence="1">Collagen polypeptide chains are complexed within the cuticle by disulfide bonds and other types of covalent cross-links.</text>
</comment>
<dbReference type="SMART" id="SM01088">
    <property type="entry name" value="Col_cuticle_N"/>
    <property type="match status" value="1"/>
</dbReference>
<evidence type="ECO:0000313" key="6">
    <source>
        <dbReference type="EMBL" id="CCD68525.1"/>
    </source>
</evidence>
<dbReference type="EMBL" id="BX284604">
    <property type="protein sequence ID" value="CCD68525.1"/>
    <property type="molecule type" value="Genomic_DNA"/>
</dbReference>
<dbReference type="eggNOG" id="KOG3544">
    <property type="taxonomic scope" value="Eukaryota"/>
</dbReference>
<dbReference type="OMA" id="GGYFFFK"/>
<dbReference type="PANTHER" id="PTHR24637">
    <property type="entry name" value="COLLAGEN"/>
    <property type="match status" value="1"/>
</dbReference>
<feature type="region of interest" description="Disordered" evidence="4">
    <location>
        <begin position="109"/>
        <end position="139"/>
    </location>
</feature>
<dbReference type="Bgee" id="WBGene00000690">
    <property type="expression patterns" value="Expressed in adult organism and 1 other cell type or tissue"/>
</dbReference>
<evidence type="ECO:0000259" key="5">
    <source>
        <dbReference type="SMART" id="SM01088"/>
    </source>
</evidence>
<reference evidence="6 7" key="1">
    <citation type="journal article" date="1998" name="Science">
        <title>Genome sequence of the nematode C. elegans: a platform for investigating biology.</title>
        <authorList>
            <consortium name="The C. elegans sequencing consortium"/>
            <person name="Sulson J.E."/>
            <person name="Waterston R."/>
        </authorList>
    </citation>
    <scope>NUCLEOTIDE SEQUENCE [LARGE SCALE GENOMIC DNA]</scope>
    <source>
        <strain evidence="6 7">Bristol N2</strain>
    </source>
</reference>
<evidence type="ECO:0000256" key="2">
    <source>
        <dbReference type="ARBA" id="ARBA00022737"/>
    </source>
</evidence>
<dbReference type="Proteomes" id="UP000001940">
    <property type="component" value="Chromosome IV"/>
</dbReference>
<organism evidence="6 7">
    <name type="scientific">Caenorhabditis elegans</name>
    <dbReference type="NCBI Taxonomy" id="6239"/>
    <lineage>
        <taxon>Eukaryota</taxon>
        <taxon>Metazoa</taxon>
        <taxon>Ecdysozoa</taxon>
        <taxon>Nematoda</taxon>
        <taxon>Chromadorea</taxon>
        <taxon>Rhabditida</taxon>
        <taxon>Rhabditina</taxon>
        <taxon>Rhabditomorpha</taxon>
        <taxon>Rhabditoidea</taxon>
        <taxon>Rhabditidae</taxon>
        <taxon>Peloderinae</taxon>
        <taxon>Caenorhabditis</taxon>
    </lineage>
</organism>
<dbReference type="GO" id="GO:0005581">
    <property type="term" value="C:collagen trimer"/>
    <property type="evidence" value="ECO:0007669"/>
    <property type="project" value="UniProtKB-KW"/>
</dbReference>
<dbReference type="InterPro" id="IPR002486">
    <property type="entry name" value="Col_cuticle_N"/>
</dbReference>
<dbReference type="UCSC" id="F17E9.1">
    <property type="organism name" value="c. elegans"/>
</dbReference>
<dbReference type="AGR" id="WB:WBGene00000690"/>
<dbReference type="AlphaFoldDB" id="O61525"/>
<keyword evidence="7" id="KW-1185">Reference proteome</keyword>
<dbReference type="PANTHER" id="PTHR24637:SF321">
    <property type="entry name" value="NEMATODE CUTICLE COLLAGEN N-TERMINAL DOMAIN-CONTAINING PROTEIN"/>
    <property type="match status" value="1"/>
</dbReference>
<dbReference type="Pfam" id="PF01484">
    <property type="entry name" value="Col_cuticle_N"/>
    <property type="match status" value="1"/>
</dbReference>
<dbReference type="STRING" id="6239.F17E9.1.1"/>
<dbReference type="HOGENOM" id="CLU_001074_4_3_1"/>
<dbReference type="RefSeq" id="NP_501416.1">
    <property type="nucleotide sequence ID" value="NM_069015.2"/>
</dbReference>
<dbReference type="InParanoid" id="O61525"/>
<feature type="region of interest" description="Disordered" evidence="4">
    <location>
        <begin position="156"/>
        <end position="313"/>
    </location>
</feature>
<dbReference type="WormBase" id="F17E9.1">
    <property type="protein sequence ID" value="CE07069"/>
    <property type="gene ID" value="WBGene00000690"/>
    <property type="gene designation" value="col-116"/>
</dbReference>
<feature type="compositionally biased region" description="Pro residues" evidence="4">
    <location>
        <begin position="186"/>
        <end position="200"/>
    </location>
</feature>
<proteinExistence type="predicted"/>
<feature type="domain" description="Nematode cuticle collagen N-terminal" evidence="5">
    <location>
        <begin position="3"/>
        <end position="55"/>
    </location>
</feature>
<evidence type="ECO:0000313" key="8">
    <source>
        <dbReference type="WormBase" id="F17E9.1"/>
    </source>
</evidence>
<dbReference type="PIR" id="T33010">
    <property type="entry name" value="T33010"/>
</dbReference>
<dbReference type="OrthoDB" id="5876675at2759"/>
<feature type="compositionally biased region" description="Pro residues" evidence="4">
    <location>
        <begin position="156"/>
        <end position="167"/>
    </location>
</feature>
<evidence type="ECO:0000256" key="3">
    <source>
        <dbReference type="ARBA" id="ARBA00023157"/>
    </source>
</evidence>
<keyword evidence="6" id="KW-0176">Collagen</keyword>
<dbReference type="PaxDb" id="6239-F17E9.1"/>
<dbReference type="GeneID" id="184617"/>
<dbReference type="SMR" id="O61525"/>
<gene>
    <name evidence="6 8" type="primary">col-116</name>
    <name evidence="6" type="ORF">CELE_F17E9.1</name>
    <name evidence="8" type="ORF">F17E9.1</name>
</gene>